<organism evidence="1 2">
    <name type="scientific">Amedibacillus dolichus DSM 3991</name>
    <dbReference type="NCBI Taxonomy" id="428127"/>
    <lineage>
        <taxon>Bacteria</taxon>
        <taxon>Bacillati</taxon>
        <taxon>Bacillota</taxon>
        <taxon>Erysipelotrichia</taxon>
        <taxon>Erysipelotrichales</taxon>
        <taxon>Erysipelotrichaceae</taxon>
        <taxon>Amedibacillus</taxon>
    </lineage>
</organism>
<dbReference type="EMBL" id="ABAW02000024">
    <property type="protein sequence ID" value="EDP10483.1"/>
    <property type="molecule type" value="Genomic_DNA"/>
</dbReference>
<sequence length="297" mass="35107">MNKVSFVKKLYRKILRIMPTKIALYVIYFRGYKKILNIKNPSTWGEKIQWLKINGGLEKLSKYVDKYEVREFIRDTIGEEYLNHLYGVYDCVDDIDFSILPDKFVLKCTNGSGSVIVCDNINNFDIEDAKKEMGRWLVDDYYKEKKELQYRDVKNRIIIEEYLEDSSKSLTDYKFYVFNGKVEYFAVFYDRYTNKSVDTFRVDGKKLENVKVCNIPNSNYEFEYDEKIKQMIRLSEILSRCFTFVRVDFYLVKGKIIFGELTFTDGAGSDPWNPISFDKEIGAKIPLCEILKEGRVL</sequence>
<evidence type="ECO:0000313" key="1">
    <source>
        <dbReference type="EMBL" id="EDP10483.1"/>
    </source>
</evidence>
<dbReference type="Pfam" id="PF14305">
    <property type="entry name" value="ATPgrasp_TupA"/>
    <property type="match status" value="1"/>
</dbReference>
<dbReference type="eggNOG" id="COG3307">
    <property type="taxonomic scope" value="Bacteria"/>
</dbReference>
<accession>A8RE93</accession>
<dbReference type="AlphaFoldDB" id="A8RE93"/>
<dbReference type="RefSeq" id="WP_004800378.1">
    <property type="nucleotide sequence ID" value="NZ_DS483477.1"/>
</dbReference>
<reference evidence="1 2" key="1">
    <citation type="submission" date="2007-09" db="EMBL/GenBank/DDBJ databases">
        <title>Draft genome sequence of Eubacterium dolichum (DSM 3991).</title>
        <authorList>
            <person name="Sudarsanam P."/>
            <person name="Ley R."/>
            <person name="Guruge J."/>
            <person name="Turnbaugh P.J."/>
            <person name="Mahowald M."/>
            <person name="Liep D."/>
            <person name="Gordon J."/>
        </authorList>
    </citation>
    <scope>NUCLEOTIDE SEQUENCE [LARGE SCALE GENOMIC DNA]</scope>
    <source>
        <strain evidence="1 2">DSM 3991</strain>
    </source>
</reference>
<dbReference type="GeneID" id="92793828"/>
<protein>
    <submittedName>
        <fullName evidence="1">Uncharacterized protein</fullName>
    </submittedName>
</protein>
<name>A8RE93_9FIRM</name>
<comment type="caution">
    <text evidence="1">The sequence shown here is derived from an EMBL/GenBank/DDBJ whole genome shotgun (WGS) entry which is preliminary data.</text>
</comment>
<gene>
    <name evidence="1" type="ORF">EUBDOL_01727</name>
</gene>
<dbReference type="InterPro" id="IPR029465">
    <property type="entry name" value="ATPgrasp_TupA"/>
</dbReference>
<reference evidence="1 2" key="2">
    <citation type="submission" date="2007-09" db="EMBL/GenBank/DDBJ databases">
        <authorList>
            <person name="Fulton L."/>
            <person name="Clifton S."/>
            <person name="Fulton B."/>
            <person name="Xu J."/>
            <person name="Minx P."/>
            <person name="Pepin K.H."/>
            <person name="Johnson M."/>
            <person name="Thiruvilangam P."/>
            <person name="Bhonagiri V."/>
            <person name="Nash W.E."/>
            <person name="Mardis E.R."/>
            <person name="Wilson R.K."/>
        </authorList>
    </citation>
    <scope>NUCLEOTIDE SEQUENCE [LARGE SCALE GENOMIC DNA]</scope>
    <source>
        <strain evidence="1 2">DSM 3991</strain>
    </source>
</reference>
<evidence type="ECO:0000313" key="2">
    <source>
        <dbReference type="Proteomes" id="UP000004090"/>
    </source>
</evidence>
<dbReference type="HOGENOM" id="CLU_056705_0_0_9"/>
<proteinExistence type="predicted"/>
<dbReference type="Proteomes" id="UP000004090">
    <property type="component" value="Unassembled WGS sequence"/>
</dbReference>
<dbReference type="STRING" id="428127.EUBDOL_01727"/>